<evidence type="ECO:0000313" key="2">
    <source>
        <dbReference type="Proteomes" id="UP000250321"/>
    </source>
</evidence>
<proteinExistence type="predicted"/>
<organism evidence="1 2">
    <name type="scientific">Prunus yedoensis var. nudiflora</name>
    <dbReference type="NCBI Taxonomy" id="2094558"/>
    <lineage>
        <taxon>Eukaryota</taxon>
        <taxon>Viridiplantae</taxon>
        <taxon>Streptophyta</taxon>
        <taxon>Embryophyta</taxon>
        <taxon>Tracheophyta</taxon>
        <taxon>Spermatophyta</taxon>
        <taxon>Magnoliopsida</taxon>
        <taxon>eudicotyledons</taxon>
        <taxon>Gunneridae</taxon>
        <taxon>Pentapetalae</taxon>
        <taxon>rosids</taxon>
        <taxon>fabids</taxon>
        <taxon>Rosales</taxon>
        <taxon>Rosaceae</taxon>
        <taxon>Amygdaloideae</taxon>
        <taxon>Amygdaleae</taxon>
        <taxon>Prunus</taxon>
    </lineage>
</organism>
<reference evidence="1 2" key="1">
    <citation type="submission" date="2018-02" db="EMBL/GenBank/DDBJ databases">
        <title>Draft genome of wild Prunus yedoensis var. nudiflora.</title>
        <authorList>
            <person name="Baek S."/>
            <person name="Kim J.-H."/>
            <person name="Choi K."/>
            <person name="Kim G.-B."/>
            <person name="Cho A."/>
            <person name="Jang H."/>
            <person name="Shin C.-H."/>
            <person name="Yu H.-J."/>
            <person name="Mun J.-H."/>
        </authorList>
    </citation>
    <scope>NUCLEOTIDE SEQUENCE [LARGE SCALE GENOMIC DNA]</scope>
    <source>
        <strain evidence="2">cv. Jeju island</strain>
        <tissue evidence="1">Leaf</tissue>
    </source>
</reference>
<keyword evidence="2" id="KW-1185">Reference proteome</keyword>
<protein>
    <submittedName>
        <fullName evidence="1">Uncharacterized protein</fullName>
    </submittedName>
</protein>
<comment type="caution">
    <text evidence="1">The sequence shown here is derived from an EMBL/GenBank/DDBJ whole genome shotgun (WGS) entry which is preliminary data.</text>
</comment>
<sequence>MSPPSLPPEGRTARLGWDHFAPCMMSSSEHILLISDKITLPKNVKFITSNLVKKCTPKISLLHYLQIATAAVTSSRQHSLFLSGGGGVTVLITV</sequence>
<accession>A0A314YTU2</accession>
<evidence type="ECO:0000313" key="1">
    <source>
        <dbReference type="EMBL" id="PQQ09890.1"/>
    </source>
</evidence>
<dbReference type="EMBL" id="PJQY01000567">
    <property type="protein sequence ID" value="PQQ09890.1"/>
    <property type="molecule type" value="Genomic_DNA"/>
</dbReference>
<name>A0A314YTU2_PRUYE</name>
<dbReference type="AlphaFoldDB" id="A0A314YTU2"/>
<gene>
    <name evidence="1" type="ORF">Pyn_21345</name>
</gene>
<dbReference type="Proteomes" id="UP000250321">
    <property type="component" value="Unassembled WGS sequence"/>
</dbReference>